<reference evidence="8 9" key="1">
    <citation type="journal article" date="2020" name="Phytopathology">
        <title>Genome Sequence Resources of Colletotrichum truncatum, C. plurivorum, C. musicola, and C. sojae: Four Species Pathogenic to Soybean (Glycine max).</title>
        <authorList>
            <person name="Rogerio F."/>
            <person name="Boufleur T.R."/>
            <person name="Ciampi-Guillardi M."/>
            <person name="Sukno S.A."/>
            <person name="Thon M.R."/>
            <person name="Massola Junior N.S."/>
            <person name="Baroncelli R."/>
        </authorList>
    </citation>
    <scope>NUCLEOTIDE SEQUENCE [LARGE SCALE GENOMIC DNA]</scope>
    <source>
        <strain evidence="8 9">LFN0009</strain>
    </source>
</reference>
<accession>A0A8H6IT37</accession>
<dbReference type="InterPro" id="IPR016169">
    <property type="entry name" value="FAD-bd_PCMH_sub2"/>
</dbReference>
<keyword evidence="9" id="KW-1185">Reference proteome</keyword>
<dbReference type="PANTHER" id="PTHR42973:SF39">
    <property type="entry name" value="FAD-BINDING PCMH-TYPE DOMAIN-CONTAINING PROTEIN"/>
    <property type="match status" value="1"/>
</dbReference>
<gene>
    <name evidence="8" type="ORF">CSOJ01_13528</name>
</gene>
<comment type="cofactor">
    <cofactor evidence="1">
        <name>FAD</name>
        <dbReference type="ChEBI" id="CHEBI:57692"/>
    </cofactor>
</comment>
<keyword evidence="6" id="KW-0732">Signal</keyword>
<keyword evidence="3" id="KW-0285">Flavoprotein</keyword>
<evidence type="ECO:0000256" key="5">
    <source>
        <dbReference type="ARBA" id="ARBA00023002"/>
    </source>
</evidence>
<keyword evidence="4" id="KW-0274">FAD</keyword>
<sequence length="586" mass="63278">MSLFTTLVLSLATAPWASAETTTSCKAFPGSADWPSTESWASFNESLGGRLLQPAPPGAVCHPEQPTFDAAKCEAIAAAWSTYDFHIQDPVSVMWDNWSNGTCLPDAAYVCRPNGYSAYVVNATTAEDVKRGIDFAREYNVRLIVKSTGHDYVGRSVGSGSLSIWMHNFQGIEFHEGEFQPEGSDVTIPGSAVTVGGGTQMYDIYRATAKYGQTVVGGGAGTVGAGGYTTGGGHGLLSPRLGLAADNVLQMEVVTPQGEILTLNEAQNTDLFWAMRGGGGSTFGVVTSITVATHPSPAISHSTWAILIDPGAPYLPELLAYVLSQFPSLEKAGVSMYCTSQSDPLPNPFPIEGLPSEIAGIMGNALLQNNNDPDAMQKLWQPINATIQERWPEAVFFQQVTEFASWLDWFNVFYDTRPVGGNQIFTSRLLDGEALTGDLDALEEAVRTVLDRNGRITTFLVSGKGVHEAKPRGGGNAVNPAWRTAYVHAMATTRFPSANLTAKAEAIARLDSAADGLRKLAPDAGSYLNEGSVYEKDWQRLFWGDNYDRLLRIKDEVDPEDVFWCTPCVGSEGWEVLDNGRLCRVE</sequence>
<dbReference type="InterPro" id="IPR012951">
    <property type="entry name" value="BBE"/>
</dbReference>
<proteinExistence type="inferred from homology"/>
<keyword evidence="5" id="KW-0560">Oxidoreductase</keyword>
<evidence type="ECO:0000256" key="1">
    <source>
        <dbReference type="ARBA" id="ARBA00001974"/>
    </source>
</evidence>
<evidence type="ECO:0000313" key="9">
    <source>
        <dbReference type="Proteomes" id="UP000652219"/>
    </source>
</evidence>
<dbReference type="SUPFAM" id="SSF56176">
    <property type="entry name" value="FAD-binding/transporter-associated domain-like"/>
    <property type="match status" value="1"/>
</dbReference>
<feature type="chain" id="PRO_5034819764" evidence="6">
    <location>
        <begin position="20"/>
        <end position="586"/>
    </location>
</feature>
<name>A0A8H6IT37_9PEZI</name>
<dbReference type="InterPro" id="IPR050416">
    <property type="entry name" value="FAD-linked_Oxidoreductase"/>
</dbReference>
<dbReference type="AlphaFoldDB" id="A0A8H6IT37"/>
<feature type="domain" description="FAD-binding PCMH-type" evidence="7">
    <location>
        <begin position="113"/>
        <end position="296"/>
    </location>
</feature>
<dbReference type="Pfam" id="PF01565">
    <property type="entry name" value="FAD_binding_4"/>
    <property type="match status" value="1"/>
</dbReference>
<protein>
    <submittedName>
        <fullName evidence="8">FAD binding domain-containing protein</fullName>
    </submittedName>
</protein>
<dbReference type="InterPro" id="IPR036318">
    <property type="entry name" value="FAD-bd_PCMH-like_sf"/>
</dbReference>
<evidence type="ECO:0000259" key="7">
    <source>
        <dbReference type="PROSITE" id="PS51387"/>
    </source>
</evidence>
<evidence type="ECO:0000256" key="6">
    <source>
        <dbReference type="SAM" id="SignalP"/>
    </source>
</evidence>
<dbReference type="EMBL" id="WIGN01000397">
    <property type="protein sequence ID" value="KAF6795017.1"/>
    <property type="molecule type" value="Genomic_DNA"/>
</dbReference>
<dbReference type="Pfam" id="PF08031">
    <property type="entry name" value="BBE"/>
    <property type="match status" value="1"/>
</dbReference>
<evidence type="ECO:0000313" key="8">
    <source>
        <dbReference type="EMBL" id="KAF6795017.1"/>
    </source>
</evidence>
<dbReference type="Proteomes" id="UP000652219">
    <property type="component" value="Unassembled WGS sequence"/>
</dbReference>
<comment type="caution">
    <text evidence="8">The sequence shown here is derived from an EMBL/GenBank/DDBJ whole genome shotgun (WGS) entry which is preliminary data.</text>
</comment>
<dbReference type="InterPro" id="IPR016166">
    <property type="entry name" value="FAD-bd_PCMH"/>
</dbReference>
<evidence type="ECO:0000256" key="2">
    <source>
        <dbReference type="ARBA" id="ARBA00005466"/>
    </source>
</evidence>
<evidence type="ECO:0000256" key="4">
    <source>
        <dbReference type="ARBA" id="ARBA00022827"/>
    </source>
</evidence>
<comment type="similarity">
    <text evidence="2">Belongs to the oxygen-dependent FAD-linked oxidoreductase family.</text>
</comment>
<evidence type="ECO:0000256" key="3">
    <source>
        <dbReference type="ARBA" id="ARBA00022630"/>
    </source>
</evidence>
<dbReference type="GO" id="GO:0016491">
    <property type="term" value="F:oxidoreductase activity"/>
    <property type="evidence" value="ECO:0007669"/>
    <property type="project" value="UniProtKB-KW"/>
</dbReference>
<organism evidence="8 9">
    <name type="scientific">Colletotrichum sojae</name>
    <dbReference type="NCBI Taxonomy" id="2175907"/>
    <lineage>
        <taxon>Eukaryota</taxon>
        <taxon>Fungi</taxon>
        <taxon>Dikarya</taxon>
        <taxon>Ascomycota</taxon>
        <taxon>Pezizomycotina</taxon>
        <taxon>Sordariomycetes</taxon>
        <taxon>Hypocreomycetidae</taxon>
        <taxon>Glomerellales</taxon>
        <taxon>Glomerellaceae</taxon>
        <taxon>Colletotrichum</taxon>
        <taxon>Colletotrichum orchidearum species complex</taxon>
    </lineage>
</organism>
<dbReference type="InterPro" id="IPR006094">
    <property type="entry name" value="Oxid_FAD_bind_N"/>
</dbReference>
<dbReference type="PANTHER" id="PTHR42973">
    <property type="entry name" value="BINDING OXIDOREDUCTASE, PUTATIVE (AFU_ORTHOLOGUE AFUA_1G17690)-RELATED"/>
    <property type="match status" value="1"/>
</dbReference>
<feature type="signal peptide" evidence="6">
    <location>
        <begin position="1"/>
        <end position="19"/>
    </location>
</feature>
<dbReference type="Gene3D" id="3.30.465.10">
    <property type="match status" value="2"/>
</dbReference>
<dbReference type="PROSITE" id="PS51387">
    <property type="entry name" value="FAD_PCMH"/>
    <property type="match status" value="1"/>
</dbReference>
<dbReference type="GO" id="GO:0071949">
    <property type="term" value="F:FAD binding"/>
    <property type="evidence" value="ECO:0007669"/>
    <property type="project" value="InterPro"/>
</dbReference>